<evidence type="ECO:0000256" key="2">
    <source>
        <dbReference type="ARBA" id="ARBA00022884"/>
    </source>
</evidence>
<organism evidence="6 7">
    <name type="scientific">Musa troglodytarum</name>
    <name type="common">fe'i banana</name>
    <dbReference type="NCBI Taxonomy" id="320322"/>
    <lineage>
        <taxon>Eukaryota</taxon>
        <taxon>Viridiplantae</taxon>
        <taxon>Streptophyta</taxon>
        <taxon>Embryophyta</taxon>
        <taxon>Tracheophyta</taxon>
        <taxon>Spermatophyta</taxon>
        <taxon>Magnoliopsida</taxon>
        <taxon>Liliopsida</taxon>
        <taxon>Zingiberales</taxon>
        <taxon>Musaceae</taxon>
        <taxon>Musa</taxon>
    </lineage>
</organism>
<evidence type="ECO:0000259" key="5">
    <source>
        <dbReference type="SMART" id="SM00360"/>
    </source>
</evidence>
<dbReference type="InterPro" id="IPR012677">
    <property type="entry name" value="Nucleotide-bd_a/b_plait_sf"/>
</dbReference>
<feature type="region of interest" description="Disordered" evidence="4">
    <location>
        <begin position="27"/>
        <end position="56"/>
    </location>
</feature>
<keyword evidence="7" id="KW-1185">Reference proteome</keyword>
<comment type="subcellular location">
    <subcellularLocation>
        <location evidence="1">Nucleus</location>
    </subcellularLocation>
</comment>
<proteinExistence type="predicted"/>
<sequence>MKSNAYTVPAQCYWRLRWPRKVPASEQVRQLEEPVHDDPTPLEGATEEPVHGPRWPGTGPLLPVPFSLDASRCRPRFSALISSTTRAHDPCHAEVPPPPPIPKESLALSFTLLARSSFLLLLRQVTQGKEDLQVALSMFVNCPSGTDEIMLADEFFGTIGLPKVWGLTRNKVTNEPKGYPTITYEDPHAALAAVEWFHNKDFHGAPIEVHIVESKAKDLNDHSYAQQNGFEANSTMVSGVHDDVDGGGGRARPAGAGGTGAVVVEGGAVVVVILQNVPVMLVVLQGSLVQMIGPVQWEAVLEDTRNLMKKRKRQRAADEAQSGQMVPGSERAGWVVDEIVMTGRHGMDKSRDRYRDSNERESSKNQEIDGPERERR</sequence>
<dbReference type="GO" id="GO:0006355">
    <property type="term" value="P:regulation of DNA-templated transcription"/>
    <property type="evidence" value="ECO:0007669"/>
    <property type="project" value="InterPro"/>
</dbReference>
<dbReference type="AlphaFoldDB" id="A0A9E7HJP0"/>
<evidence type="ECO:0000313" key="6">
    <source>
        <dbReference type="EMBL" id="URE34501.1"/>
    </source>
</evidence>
<keyword evidence="3" id="KW-0539">Nucleus</keyword>
<evidence type="ECO:0000256" key="4">
    <source>
        <dbReference type="SAM" id="MobiDB-lite"/>
    </source>
</evidence>
<dbReference type="Gene3D" id="3.30.70.330">
    <property type="match status" value="1"/>
</dbReference>
<feature type="compositionally biased region" description="Basic and acidic residues" evidence="4">
    <location>
        <begin position="345"/>
        <end position="376"/>
    </location>
</feature>
<dbReference type="SUPFAM" id="SSF54928">
    <property type="entry name" value="RNA-binding domain, RBD"/>
    <property type="match status" value="1"/>
</dbReference>
<feature type="compositionally biased region" description="Basic and acidic residues" evidence="4">
    <location>
        <begin position="29"/>
        <end position="39"/>
    </location>
</feature>
<dbReference type="OrthoDB" id="771136at2759"/>
<dbReference type="InterPro" id="IPR035979">
    <property type="entry name" value="RBD_domain_sf"/>
</dbReference>
<dbReference type="InterPro" id="IPR000504">
    <property type="entry name" value="RRM_dom"/>
</dbReference>
<dbReference type="GO" id="GO:0003723">
    <property type="term" value="F:RNA binding"/>
    <property type="evidence" value="ECO:0007669"/>
    <property type="project" value="UniProtKB-KW"/>
</dbReference>
<protein>
    <submittedName>
        <fullName evidence="6">Zn-finger in Ran binding protein</fullName>
    </submittedName>
</protein>
<evidence type="ECO:0000313" key="7">
    <source>
        <dbReference type="Proteomes" id="UP001055439"/>
    </source>
</evidence>
<dbReference type="SMART" id="SM00360">
    <property type="entry name" value="RRM"/>
    <property type="match status" value="1"/>
</dbReference>
<accession>A0A9E7HJP0</accession>
<feature type="region of interest" description="Disordered" evidence="4">
    <location>
        <begin position="341"/>
        <end position="376"/>
    </location>
</feature>
<name>A0A9E7HJP0_9LILI</name>
<gene>
    <name evidence="6" type="ORF">MUK42_16960</name>
</gene>
<keyword evidence="2" id="KW-0694">RNA-binding</keyword>
<dbReference type="PANTHER" id="PTHR23238">
    <property type="entry name" value="RNA BINDING PROTEIN"/>
    <property type="match status" value="1"/>
</dbReference>
<dbReference type="Proteomes" id="UP001055439">
    <property type="component" value="Chromosome 8"/>
</dbReference>
<evidence type="ECO:0000256" key="1">
    <source>
        <dbReference type="ARBA" id="ARBA00004123"/>
    </source>
</evidence>
<feature type="domain" description="RRM" evidence="5">
    <location>
        <begin position="137"/>
        <end position="210"/>
    </location>
</feature>
<reference evidence="6" key="1">
    <citation type="submission" date="2022-05" db="EMBL/GenBank/DDBJ databases">
        <title>The Musa troglodytarum L. genome provides insights into the mechanism of non-climacteric behaviour and enrichment of carotenoids.</title>
        <authorList>
            <person name="Wang J."/>
        </authorList>
    </citation>
    <scope>NUCLEOTIDE SEQUENCE</scope>
    <source>
        <tissue evidence="6">Leaf</tissue>
    </source>
</reference>
<dbReference type="InterPro" id="IPR034870">
    <property type="entry name" value="TET_fam"/>
</dbReference>
<evidence type="ECO:0000256" key="3">
    <source>
        <dbReference type="ARBA" id="ARBA00023242"/>
    </source>
</evidence>
<dbReference type="EMBL" id="CP097510">
    <property type="protein sequence ID" value="URE34501.1"/>
    <property type="molecule type" value="Genomic_DNA"/>
</dbReference>
<dbReference type="GO" id="GO:0005634">
    <property type="term" value="C:nucleus"/>
    <property type="evidence" value="ECO:0007669"/>
    <property type="project" value="UniProtKB-SubCell"/>
</dbReference>